<evidence type="ECO:0000313" key="2">
    <source>
        <dbReference type="Proteomes" id="UP000502065"/>
    </source>
</evidence>
<dbReference type="RefSeq" id="WP_129095252.1">
    <property type="nucleotide sequence ID" value="NZ_CBCSAE010000003.1"/>
</dbReference>
<proteinExistence type="predicted"/>
<protein>
    <submittedName>
        <fullName evidence="1">Uncharacterized protein</fullName>
    </submittedName>
</protein>
<dbReference type="KEGG" id="aaqi:AAQM_0085"/>
<dbReference type="AlphaFoldDB" id="A0AAE7DZV1"/>
<name>A0AAE7DZV1_9BACT</name>
<reference evidence="1 2" key="1">
    <citation type="submission" date="2018-07" db="EMBL/GenBank/DDBJ databases">
        <title>Identification of phenol metabolism pathways in Arcobacter.</title>
        <authorList>
            <person name="Miller W.G."/>
            <person name="Yee E."/>
            <person name="Bono J.L."/>
        </authorList>
    </citation>
    <scope>NUCLEOTIDE SEQUENCE [LARGE SCALE GENOMIC DNA]</scope>
    <source>
        <strain evidence="1 2">W63</strain>
    </source>
</reference>
<sequence length="210" mass="23007">MPYLVSSIIAVVTALIILMTRYEADDSAITQEIERAKSMFITIDEFANTYIQSGGDMTKINFEQLFDDGILLGNMTKDIPTSTANVKVTAGAIADKSFTATLEFSNSKIKWQIVPIVEYKINDYKNVEIDLGKSVGAGYQLFIDFSKEGALMGRNPFSENFLGREFCEKIFFGSFINNATSISSSTGTLNQIVTTSGTSSDGKIACVVFK</sequence>
<evidence type="ECO:0000313" key="1">
    <source>
        <dbReference type="EMBL" id="QKE24865.1"/>
    </source>
</evidence>
<gene>
    <name evidence="1" type="ORF">AAQM_0085</name>
</gene>
<keyword evidence="2" id="KW-1185">Reference proteome</keyword>
<dbReference type="Proteomes" id="UP000502065">
    <property type="component" value="Chromosome"/>
</dbReference>
<organism evidence="1 2">
    <name type="scientific">Arcobacter aquimarinus</name>
    <dbReference type="NCBI Taxonomy" id="1315211"/>
    <lineage>
        <taxon>Bacteria</taxon>
        <taxon>Pseudomonadati</taxon>
        <taxon>Campylobacterota</taxon>
        <taxon>Epsilonproteobacteria</taxon>
        <taxon>Campylobacterales</taxon>
        <taxon>Arcobacteraceae</taxon>
        <taxon>Arcobacter</taxon>
    </lineage>
</organism>
<dbReference type="EMBL" id="CP030944">
    <property type="protein sequence ID" value="QKE24865.1"/>
    <property type="molecule type" value="Genomic_DNA"/>
</dbReference>
<accession>A0AAE7DZV1</accession>